<dbReference type="Proteomes" id="UP000281553">
    <property type="component" value="Unassembled WGS sequence"/>
</dbReference>
<proteinExistence type="predicted"/>
<dbReference type="OrthoDB" id="6267955at2759"/>
<accession>A0A3P6V2V7</accession>
<gene>
    <name evidence="2" type="ORF">DILT_LOCUS3610</name>
</gene>
<dbReference type="AlphaFoldDB" id="A0A3P6V2V7"/>
<reference evidence="2 3" key="1">
    <citation type="submission" date="2018-11" db="EMBL/GenBank/DDBJ databases">
        <authorList>
            <consortium name="Pathogen Informatics"/>
        </authorList>
    </citation>
    <scope>NUCLEOTIDE SEQUENCE [LARGE SCALE GENOMIC DNA]</scope>
</reference>
<evidence type="ECO:0000256" key="1">
    <source>
        <dbReference type="SAM" id="MobiDB-lite"/>
    </source>
</evidence>
<name>A0A3P6V2V7_DIBLA</name>
<sequence>MQGGSDCQPQINLRSGMIQSRDETAKDWLLRVQRNIGTTVPTAEHQRACRSIFLSGLREEYRDRAMDLLPGDLQNLAANLDQGFGNAPESKPKCNVPASPRPVVRMLR</sequence>
<protein>
    <submittedName>
        <fullName evidence="2">Uncharacterized protein</fullName>
    </submittedName>
</protein>
<feature type="region of interest" description="Disordered" evidence="1">
    <location>
        <begin position="83"/>
        <end position="108"/>
    </location>
</feature>
<keyword evidence="3" id="KW-1185">Reference proteome</keyword>
<evidence type="ECO:0000313" key="3">
    <source>
        <dbReference type="Proteomes" id="UP000281553"/>
    </source>
</evidence>
<evidence type="ECO:0000313" key="2">
    <source>
        <dbReference type="EMBL" id="VDK84644.1"/>
    </source>
</evidence>
<organism evidence="2 3">
    <name type="scientific">Dibothriocephalus latus</name>
    <name type="common">Fish tapeworm</name>
    <name type="synonym">Diphyllobothrium latum</name>
    <dbReference type="NCBI Taxonomy" id="60516"/>
    <lineage>
        <taxon>Eukaryota</taxon>
        <taxon>Metazoa</taxon>
        <taxon>Spiralia</taxon>
        <taxon>Lophotrochozoa</taxon>
        <taxon>Platyhelminthes</taxon>
        <taxon>Cestoda</taxon>
        <taxon>Eucestoda</taxon>
        <taxon>Diphyllobothriidea</taxon>
        <taxon>Diphyllobothriidae</taxon>
        <taxon>Dibothriocephalus</taxon>
    </lineage>
</organism>
<dbReference type="EMBL" id="UYRU01043963">
    <property type="protein sequence ID" value="VDK84644.1"/>
    <property type="molecule type" value="Genomic_DNA"/>
</dbReference>